<comment type="caution">
    <text evidence="1">The sequence shown here is derived from an EMBL/GenBank/DDBJ whole genome shotgun (WGS) entry which is preliminary data.</text>
</comment>
<gene>
    <name evidence="1" type="ORF">EMPG_17344</name>
</gene>
<dbReference type="InterPro" id="IPR052022">
    <property type="entry name" value="26kDa_periplasmic_antigen"/>
</dbReference>
<reference evidence="2" key="1">
    <citation type="journal article" date="2015" name="PLoS Genet.">
        <title>The dynamic genome and transcriptome of the human fungal pathogen Blastomyces and close relative Emmonsia.</title>
        <authorList>
            <person name="Munoz J.F."/>
            <person name="Gauthier G.M."/>
            <person name="Desjardins C.A."/>
            <person name="Gallo J.E."/>
            <person name="Holder J."/>
            <person name="Sullivan T.D."/>
            <person name="Marty A.J."/>
            <person name="Carmen J.C."/>
            <person name="Chen Z."/>
            <person name="Ding L."/>
            <person name="Gujja S."/>
            <person name="Magrini V."/>
            <person name="Misas E."/>
            <person name="Mitreva M."/>
            <person name="Priest M."/>
            <person name="Saif S."/>
            <person name="Whiston E.A."/>
            <person name="Young S."/>
            <person name="Zeng Q."/>
            <person name="Goldman W.E."/>
            <person name="Mardis E.R."/>
            <person name="Taylor J.W."/>
            <person name="McEwen J.G."/>
            <person name="Clay O.K."/>
            <person name="Klein B.S."/>
            <person name="Cuomo C.A."/>
        </authorList>
    </citation>
    <scope>NUCLEOTIDE SEQUENCE [LARGE SCALE GENOMIC DNA]</scope>
    <source>
        <strain evidence="2">UAMH 139</strain>
    </source>
</reference>
<keyword evidence="2" id="KW-1185">Reference proteome</keyword>
<dbReference type="EMBL" id="LDEV01002894">
    <property type="protein sequence ID" value="KLJ07162.1"/>
    <property type="molecule type" value="Genomic_DNA"/>
</dbReference>
<sequence length="224" mass="24974">MSKPIVISVVGRSEINRDPERAVLRIGVSQEDGDKTVVSKTVVQTANAVQELLEKYTPRLASGEATPDAAITHWTMSTLRTKSFTDREQTTRFEANISFSATFRDFDQLGAAAMTLSVMPSVSITDIKWMLTDETIESLISECRIGAAHDARTKATHYAKAFGYKDVRPYEISDGSYGLPSTSTASVMRPGKNMRPMEREEQQLTFRPDEVSMTATVSIKFYNW</sequence>
<dbReference type="Gene3D" id="3.30.110.170">
    <property type="entry name" value="Protein of unknown function (DUF541), domain 1"/>
    <property type="match status" value="1"/>
</dbReference>
<dbReference type="Proteomes" id="UP000053573">
    <property type="component" value="Unassembled WGS sequence"/>
</dbReference>
<evidence type="ECO:0008006" key="3">
    <source>
        <dbReference type="Google" id="ProtNLM"/>
    </source>
</evidence>
<organism evidence="1 2">
    <name type="scientific">Blastomyces silverae</name>
    <dbReference type="NCBI Taxonomy" id="2060906"/>
    <lineage>
        <taxon>Eukaryota</taxon>
        <taxon>Fungi</taxon>
        <taxon>Dikarya</taxon>
        <taxon>Ascomycota</taxon>
        <taxon>Pezizomycotina</taxon>
        <taxon>Eurotiomycetes</taxon>
        <taxon>Eurotiomycetidae</taxon>
        <taxon>Onygenales</taxon>
        <taxon>Ajellomycetaceae</taxon>
        <taxon>Blastomyces</taxon>
    </lineage>
</organism>
<accession>A0A0H1B833</accession>
<protein>
    <recommendedName>
        <fullName evidence="3">SIMPL domain-containing protein</fullName>
    </recommendedName>
</protein>
<dbReference type="PANTHER" id="PTHR34387:SF2">
    <property type="entry name" value="SLR1258 PROTEIN"/>
    <property type="match status" value="1"/>
</dbReference>
<dbReference type="AlphaFoldDB" id="A0A0H1B833"/>
<dbReference type="InterPro" id="IPR007497">
    <property type="entry name" value="SIMPL/DUF541"/>
</dbReference>
<dbReference type="OrthoDB" id="3335918at2759"/>
<dbReference type="Pfam" id="PF04402">
    <property type="entry name" value="SIMPL"/>
    <property type="match status" value="1"/>
</dbReference>
<dbReference type="PANTHER" id="PTHR34387">
    <property type="entry name" value="SLR1258 PROTEIN"/>
    <property type="match status" value="1"/>
</dbReference>
<dbReference type="GO" id="GO:0006974">
    <property type="term" value="P:DNA damage response"/>
    <property type="evidence" value="ECO:0007669"/>
    <property type="project" value="TreeGrafter"/>
</dbReference>
<name>A0A0H1B833_9EURO</name>
<evidence type="ECO:0000313" key="2">
    <source>
        <dbReference type="Proteomes" id="UP000053573"/>
    </source>
</evidence>
<proteinExistence type="predicted"/>
<dbReference type="Gene3D" id="3.30.70.2970">
    <property type="entry name" value="Protein of unknown function (DUF541), domain 2"/>
    <property type="match status" value="1"/>
</dbReference>
<evidence type="ECO:0000313" key="1">
    <source>
        <dbReference type="EMBL" id="KLJ07162.1"/>
    </source>
</evidence>